<reference evidence="8 9" key="1">
    <citation type="journal article" date="2019" name="Nat. Microbiol.">
        <title>Mediterranean grassland soil C-N compound turnover is dependent on rainfall and depth, and is mediated by genomically divergent microorganisms.</title>
        <authorList>
            <person name="Diamond S."/>
            <person name="Andeer P.F."/>
            <person name="Li Z."/>
            <person name="Crits-Christoph A."/>
            <person name="Burstein D."/>
            <person name="Anantharaman K."/>
            <person name="Lane K.R."/>
            <person name="Thomas B.C."/>
            <person name="Pan C."/>
            <person name="Northen T.R."/>
            <person name="Banfield J.F."/>
        </authorList>
    </citation>
    <scope>NUCLEOTIDE SEQUENCE [LARGE SCALE GENOMIC DNA]</scope>
    <source>
        <strain evidence="8">WS_8</strain>
    </source>
</reference>
<protein>
    <submittedName>
        <fullName evidence="8">Amino acid permease</fullName>
    </submittedName>
</protein>
<evidence type="ECO:0000256" key="1">
    <source>
        <dbReference type="ARBA" id="ARBA00004651"/>
    </source>
</evidence>
<feature type="compositionally biased region" description="Basic residues" evidence="6">
    <location>
        <begin position="52"/>
        <end position="63"/>
    </location>
</feature>
<feature type="transmembrane region" description="Helical" evidence="7">
    <location>
        <begin position="123"/>
        <end position="141"/>
    </location>
</feature>
<dbReference type="EMBL" id="VBOY01000013">
    <property type="protein sequence ID" value="TMQ68268.1"/>
    <property type="molecule type" value="Genomic_DNA"/>
</dbReference>
<gene>
    <name evidence="8" type="ORF">E6K78_01960</name>
</gene>
<feature type="transmembrane region" description="Helical" evidence="7">
    <location>
        <begin position="414"/>
        <end position="435"/>
    </location>
</feature>
<dbReference type="GO" id="GO:0022857">
    <property type="term" value="F:transmembrane transporter activity"/>
    <property type="evidence" value="ECO:0007669"/>
    <property type="project" value="InterPro"/>
</dbReference>
<evidence type="ECO:0000256" key="5">
    <source>
        <dbReference type="ARBA" id="ARBA00023136"/>
    </source>
</evidence>
<proteinExistence type="predicted"/>
<dbReference type="InterPro" id="IPR050367">
    <property type="entry name" value="APC_superfamily"/>
</dbReference>
<feature type="transmembrane region" description="Helical" evidence="7">
    <location>
        <begin position="252"/>
        <end position="272"/>
    </location>
</feature>
<feature type="compositionally biased region" description="Low complexity" evidence="6">
    <location>
        <begin position="64"/>
        <end position="82"/>
    </location>
</feature>
<feature type="compositionally biased region" description="Low complexity" evidence="6">
    <location>
        <begin position="38"/>
        <end position="51"/>
    </location>
</feature>
<keyword evidence="2" id="KW-1003">Cell membrane</keyword>
<dbReference type="GO" id="GO:0005886">
    <property type="term" value="C:plasma membrane"/>
    <property type="evidence" value="ECO:0007669"/>
    <property type="project" value="UniProtKB-SubCell"/>
</dbReference>
<dbReference type="Proteomes" id="UP000316609">
    <property type="component" value="Unassembled WGS sequence"/>
</dbReference>
<evidence type="ECO:0000256" key="3">
    <source>
        <dbReference type="ARBA" id="ARBA00022692"/>
    </source>
</evidence>
<evidence type="ECO:0000256" key="6">
    <source>
        <dbReference type="SAM" id="MobiDB-lite"/>
    </source>
</evidence>
<feature type="transmembrane region" description="Helical" evidence="7">
    <location>
        <begin position="92"/>
        <end position="111"/>
    </location>
</feature>
<accession>A0A538TXC7</accession>
<evidence type="ECO:0000256" key="2">
    <source>
        <dbReference type="ARBA" id="ARBA00022475"/>
    </source>
</evidence>
<name>A0A538TXC7_UNCEI</name>
<organism evidence="8 9">
    <name type="scientific">Eiseniibacteriota bacterium</name>
    <dbReference type="NCBI Taxonomy" id="2212470"/>
    <lineage>
        <taxon>Bacteria</taxon>
        <taxon>Candidatus Eiseniibacteriota</taxon>
    </lineage>
</organism>
<keyword evidence="4 7" id="KW-1133">Transmembrane helix</keyword>
<dbReference type="AlphaFoldDB" id="A0A538TXC7"/>
<feature type="transmembrane region" description="Helical" evidence="7">
    <location>
        <begin position="456"/>
        <end position="476"/>
    </location>
</feature>
<feature type="region of interest" description="Disordered" evidence="6">
    <location>
        <begin position="1"/>
        <end position="82"/>
    </location>
</feature>
<evidence type="ECO:0000313" key="9">
    <source>
        <dbReference type="Proteomes" id="UP000316609"/>
    </source>
</evidence>
<evidence type="ECO:0000256" key="4">
    <source>
        <dbReference type="ARBA" id="ARBA00022989"/>
    </source>
</evidence>
<feature type="transmembrane region" description="Helical" evidence="7">
    <location>
        <begin position="148"/>
        <end position="167"/>
    </location>
</feature>
<dbReference type="Gene3D" id="1.20.1740.10">
    <property type="entry name" value="Amino acid/polyamine transporter I"/>
    <property type="match status" value="1"/>
</dbReference>
<comment type="subcellular location">
    <subcellularLocation>
        <location evidence="1">Cell membrane</location>
        <topology evidence="1">Multi-pass membrane protein</topology>
    </subcellularLocation>
</comment>
<dbReference type="InterPro" id="IPR002293">
    <property type="entry name" value="AA/rel_permease1"/>
</dbReference>
<sequence>MERPSSRPGANGFEVWAGTKRSFSSSTKKQGLDPSWPRDSSSWRAEGSSSRRGPRCRRSRRGCAARWASGTSSGSWSPRSSGPAGSAGPSSLAVWLIALLAFFLPLGFTVVELSSRHPEEGGLYVWVRYAFGDFAGFLAAWMYWMSTVVYFPGLLYFIAGNALFLGGPSWQGLSDSAPYYVAVSLGGLGIALALNVVGLHVGKWLHNIGGLGTWIPIGILVAIGFVACLRFGPASDFHPAAFVPSFGLKDVLFWSTIAFGFSGLEAASFMGGEVVDARRTIPRAIVAGGAIITAIYVLGTLAVLVALPSRDVGGLQGIMQAIARAADRVGAPYVAPVAAFCFTVGSVGGVGAWLASTARLPFVAGVDQLLPSAFGRLHPRWGTPHVALGLQAVMAAVFVALSQAGTSVKGAYDALVSLGVISYFIPYLLMFAAMIKLQNVPAPGGTFRAPGGRPAATSLAAIGFATTAISIVLAAVPAEDTPNPALATLKVVGASVVLLVAGAALYARGVWSRRARATGGGVSGGDPAGGGGGL</sequence>
<dbReference type="Pfam" id="PF13520">
    <property type="entry name" value="AA_permease_2"/>
    <property type="match status" value="1"/>
</dbReference>
<feature type="transmembrane region" description="Helical" evidence="7">
    <location>
        <begin position="333"/>
        <end position="355"/>
    </location>
</feature>
<dbReference type="PANTHER" id="PTHR42770">
    <property type="entry name" value="AMINO ACID TRANSPORTER-RELATED"/>
    <property type="match status" value="1"/>
</dbReference>
<evidence type="ECO:0000313" key="8">
    <source>
        <dbReference type="EMBL" id="TMQ68268.1"/>
    </source>
</evidence>
<feature type="transmembrane region" description="Helical" evidence="7">
    <location>
        <begin position="179"/>
        <end position="199"/>
    </location>
</feature>
<feature type="transmembrane region" description="Helical" evidence="7">
    <location>
        <begin position="284"/>
        <end position="307"/>
    </location>
</feature>
<feature type="transmembrane region" description="Helical" evidence="7">
    <location>
        <begin position="488"/>
        <end position="507"/>
    </location>
</feature>
<keyword evidence="5 7" id="KW-0472">Membrane</keyword>
<feature type="transmembrane region" description="Helical" evidence="7">
    <location>
        <begin position="211"/>
        <end position="232"/>
    </location>
</feature>
<keyword evidence="3 7" id="KW-0812">Transmembrane</keyword>
<evidence type="ECO:0000256" key="7">
    <source>
        <dbReference type="SAM" id="Phobius"/>
    </source>
</evidence>
<feature type="transmembrane region" description="Helical" evidence="7">
    <location>
        <begin position="386"/>
        <end position="408"/>
    </location>
</feature>
<comment type="caution">
    <text evidence="8">The sequence shown here is derived from an EMBL/GenBank/DDBJ whole genome shotgun (WGS) entry which is preliminary data.</text>
</comment>